<comment type="caution">
    <text evidence="2">The sequence shown here is derived from an EMBL/GenBank/DDBJ whole genome shotgun (WGS) entry which is preliminary data.</text>
</comment>
<name>A0A0G2ID45_9PEZI</name>
<feature type="compositionally biased region" description="Basic and acidic residues" evidence="1">
    <location>
        <begin position="1"/>
        <end position="19"/>
    </location>
</feature>
<feature type="compositionally biased region" description="Low complexity" evidence="1">
    <location>
        <begin position="115"/>
        <end position="127"/>
    </location>
</feature>
<evidence type="ECO:0000256" key="1">
    <source>
        <dbReference type="SAM" id="MobiDB-lite"/>
    </source>
</evidence>
<feature type="compositionally biased region" description="Low complexity" evidence="1">
    <location>
        <begin position="60"/>
        <end position="75"/>
    </location>
</feature>
<evidence type="ECO:0000313" key="2">
    <source>
        <dbReference type="EMBL" id="KKY37590.1"/>
    </source>
</evidence>
<dbReference type="AlphaFoldDB" id="A0A0G2ID45"/>
<gene>
    <name evidence="2" type="ORF">UCDDA912_g02480</name>
</gene>
<feature type="compositionally biased region" description="Polar residues" evidence="1">
    <location>
        <begin position="260"/>
        <end position="271"/>
    </location>
</feature>
<feature type="region of interest" description="Disordered" evidence="1">
    <location>
        <begin position="1"/>
        <end position="371"/>
    </location>
</feature>
<keyword evidence="3" id="KW-1185">Reference proteome</keyword>
<dbReference type="EMBL" id="LCUC01000082">
    <property type="protein sequence ID" value="KKY37590.1"/>
    <property type="molecule type" value="Genomic_DNA"/>
</dbReference>
<feature type="compositionally biased region" description="Basic and acidic residues" evidence="1">
    <location>
        <begin position="167"/>
        <end position="179"/>
    </location>
</feature>
<proteinExistence type="predicted"/>
<evidence type="ECO:0000313" key="3">
    <source>
        <dbReference type="Proteomes" id="UP000034680"/>
    </source>
</evidence>
<feature type="compositionally biased region" description="Polar residues" evidence="1">
    <location>
        <begin position="185"/>
        <end position="195"/>
    </location>
</feature>
<reference evidence="2 3" key="2">
    <citation type="submission" date="2015-05" db="EMBL/GenBank/DDBJ databases">
        <authorList>
            <person name="Morales-Cruz A."/>
            <person name="Amrine K.C."/>
            <person name="Cantu D."/>
        </authorList>
    </citation>
    <scope>NUCLEOTIDE SEQUENCE [LARGE SCALE GENOMIC DNA]</scope>
    <source>
        <strain evidence="2">DA912</strain>
    </source>
</reference>
<dbReference type="Proteomes" id="UP000034680">
    <property type="component" value="Unassembled WGS sequence"/>
</dbReference>
<reference evidence="2 3" key="1">
    <citation type="submission" date="2015-05" db="EMBL/GenBank/DDBJ databases">
        <title>Distinctive expansion of gene families associated with plant cell wall degradation and secondary metabolism in the genomes of grapevine trunk pathogens.</title>
        <authorList>
            <person name="Lawrence D.P."/>
            <person name="Travadon R."/>
            <person name="Rolshausen P.E."/>
            <person name="Baumgartner K."/>
        </authorList>
    </citation>
    <scope>NUCLEOTIDE SEQUENCE [LARGE SCALE GENOMIC DNA]</scope>
    <source>
        <strain evidence="2">DA912</strain>
    </source>
</reference>
<dbReference type="OrthoDB" id="2590867at2759"/>
<accession>A0A0G2ID45</accession>
<protein>
    <submittedName>
        <fullName evidence="2">Uncharacterized protein</fullName>
    </submittedName>
</protein>
<feature type="compositionally biased region" description="Gly residues" evidence="1">
    <location>
        <begin position="327"/>
        <end position="365"/>
    </location>
</feature>
<sequence length="386" mass="38491">MGLGSKIKDALHGDHHDKTTGSSDARPPGAFPQDDVAQKHTDGKSYIAPHGSLIDKNRNTTGHAGATTGTTTGTTGTTGSGLGPNSVGGADSLGHSSTQRNKLHKEGEGYLPSETGQTTSTHGTHGHQPVDSGIGLGQTSGRDQTGEGAYWGDLSQGGHASKGNHGLNKDLPDRGHHGQDYTPVGTGQNVSSLPDRTTHGHGLGHDHGSGTAGHHNPLHGDQAVGGGVYNTVAGAGSSDYDRSHGSAKPHATGGAVHDPLTSSTKGTSVPSGNDAYDYKTSLSGAGAPTSREDRTAGPGLTGAGNTYNQQGDIRGTGASGYGNDHSGVGGSERGLGQGGLSHGGLTGGGLSGSGLGGNGLSGSGNCGQDNDISHYFKQDVVYRLGQ</sequence>
<organism evidence="2 3">
    <name type="scientific">Diaporthe ampelina</name>
    <dbReference type="NCBI Taxonomy" id="1214573"/>
    <lineage>
        <taxon>Eukaryota</taxon>
        <taxon>Fungi</taxon>
        <taxon>Dikarya</taxon>
        <taxon>Ascomycota</taxon>
        <taxon>Pezizomycotina</taxon>
        <taxon>Sordariomycetes</taxon>
        <taxon>Sordariomycetidae</taxon>
        <taxon>Diaporthales</taxon>
        <taxon>Diaporthaceae</taxon>
        <taxon>Diaporthe</taxon>
    </lineage>
</organism>